<accession>A0A0C3BGK1</accession>
<reference evidence="2" key="2">
    <citation type="submission" date="2015-01" db="EMBL/GenBank/DDBJ databases">
        <title>Evolutionary Origins and Diversification of the Mycorrhizal Mutualists.</title>
        <authorList>
            <consortium name="DOE Joint Genome Institute"/>
            <consortium name="Mycorrhizal Genomics Consortium"/>
            <person name="Kohler A."/>
            <person name="Kuo A."/>
            <person name="Nagy L.G."/>
            <person name="Floudas D."/>
            <person name="Copeland A."/>
            <person name="Barry K.W."/>
            <person name="Cichocki N."/>
            <person name="Veneault-Fourrey C."/>
            <person name="LaButti K."/>
            <person name="Lindquist E.A."/>
            <person name="Lipzen A."/>
            <person name="Lundell T."/>
            <person name="Morin E."/>
            <person name="Murat C."/>
            <person name="Riley R."/>
            <person name="Ohm R."/>
            <person name="Sun H."/>
            <person name="Tunlid A."/>
            <person name="Henrissat B."/>
            <person name="Grigoriev I.V."/>
            <person name="Hibbett D.S."/>
            <person name="Martin F."/>
        </authorList>
    </citation>
    <scope>NUCLEOTIDE SEQUENCE [LARGE SCALE GENOMIC DNA]</scope>
    <source>
        <strain evidence="2">h7</strain>
    </source>
</reference>
<evidence type="ECO:0000313" key="1">
    <source>
        <dbReference type="EMBL" id="KIM35860.1"/>
    </source>
</evidence>
<dbReference type="HOGENOM" id="CLU_2264090_0_0_1"/>
<name>A0A0C3BGK1_HEBCY</name>
<keyword evidence="2" id="KW-1185">Reference proteome</keyword>
<gene>
    <name evidence="1" type="ORF">M413DRAFT_449588</name>
</gene>
<protein>
    <submittedName>
        <fullName evidence="1">Uncharacterized protein</fullName>
    </submittedName>
</protein>
<proteinExistence type="predicted"/>
<reference evidence="1 2" key="1">
    <citation type="submission" date="2014-04" db="EMBL/GenBank/DDBJ databases">
        <authorList>
            <consortium name="DOE Joint Genome Institute"/>
            <person name="Kuo A."/>
            <person name="Gay G."/>
            <person name="Dore J."/>
            <person name="Kohler A."/>
            <person name="Nagy L.G."/>
            <person name="Floudas D."/>
            <person name="Copeland A."/>
            <person name="Barry K.W."/>
            <person name="Cichocki N."/>
            <person name="Veneault-Fourrey C."/>
            <person name="LaButti K."/>
            <person name="Lindquist E.A."/>
            <person name="Lipzen A."/>
            <person name="Lundell T."/>
            <person name="Morin E."/>
            <person name="Murat C."/>
            <person name="Sun H."/>
            <person name="Tunlid A."/>
            <person name="Henrissat B."/>
            <person name="Grigoriev I.V."/>
            <person name="Hibbett D.S."/>
            <person name="Martin F."/>
            <person name="Nordberg H.P."/>
            <person name="Cantor M.N."/>
            <person name="Hua S.X."/>
        </authorList>
    </citation>
    <scope>NUCLEOTIDE SEQUENCE [LARGE SCALE GENOMIC DNA]</scope>
    <source>
        <strain evidence="2">h7</strain>
    </source>
</reference>
<dbReference type="AlphaFoldDB" id="A0A0C3BGK1"/>
<organism evidence="1 2">
    <name type="scientific">Hebeloma cylindrosporum</name>
    <dbReference type="NCBI Taxonomy" id="76867"/>
    <lineage>
        <taxon>Eukaryota</taxon>
        <taxon>Fungi</taxon>
        <taxon>Dikarya</taxon>
        <taxon>Basidiomycota</taxon>
        <taxon>Agaricomycotina</taxon>
        <taxon>Agaricomycetes</taxon>
        <taxon>Agaricomycetidae</taxon>
        <taxon>Agaricales</taxon>
        <taxon>Agaricineae</taxon>
        <taxon>Hymenogastraceae</taxon>
        <taxon>Hebeloma</taxon>
    </lineage>
</organism>
<evidence type="ECO:0000313" key="2">
    <source>
        <dbReference type="Proteomes" id="UP000053424"/>
    </source>
</evidence>
<sequence>MRRYTAAPSSSPPPVHIGEFAHWDEERLLTYFMKQAGKSRQETIQEFKRLYGGVEQFMEFSRKEKAAYEEAMGSGNALFVGVSSRHRVSVAITSCKESVAARL</sequence>
<dbReference type="EMBL" id="KN831813">
    <property type="protein sequence ID" value="KIM35860.1"/>
    <property type="molecule type" value="Genomic_DNA"/>
</dbReference>
<dbReference type="Proteomes" id="UP000053424">
    <property type="component" value="Unassembled WGS sequence"/>
</dbReference>